<accession>A0AAP3E733</accession>
<proteinExistence type="predicted"/>
<protein>
    <submittedName>
        <fullName evidence="2">SHOCT domain-containing protein</fullName>
    </submittedName>
</protein>
<dbReference type="EMBL" id="JAOPJZ010000004">
    <property type="protein sequence ID" value="MCU4751839.1"/>
    <property type="molecule type" value="Genomic_DNA"/>
</dbReference>
<name>A0AAP3E733_9EURY</name>
<dbReference type="InterPro" id="IPR018649">
    <property type="entry name" value="SHOCT"/>
</dbReference>
<organism evidence="2 3">
    <name type="scientific">Natronosalvus hydrolyticus</name>
    <dbReference type="NCBI Taxonomy" id="2979988"/>
    <lineage>
        <taxon>Archaea</taxon>
        <taxon>Methanobacteriati</taxon>
        <taxon>Methanobacteriota</taxon>
        <taxon>Stenosarchaea group</taxon>
        <taxon>Halobacteria</taxon>
        <taxon>Halobacteriales</taxon>
        <taxon>Natrialbaceae</taxon>
        <taxon>Natronosalvus</taxon>
    </lineage>
</organism>
<reference evidence="2 3" key="1">
    <citation type="submission" date="2022-09" db="EMBL/GenBank/DDBJ databases">
        <title>Enrichment on poylsaccharides allowed isolation of novel metabolic and taxonomic groups of Haloarchaea.</title>
        <authorList>
            <person name="Sorokin D.Y."/>
            <person name="Elcheninov A.G."/>
            <person name="Khizhniak T.V."/>
            <person name="Kolganova T.V."/>
            <person name="Kublanov I.V."/>
        </authorList>
    </citation>
    <scope>NUCLEOTIDE SEQUENCE [LARGE SCALE GENOMIC DNA]</scope>
    <source>
        <strain evidence="2 3">AArc-curdl1</strain>
    </source>
</reference>
<dbReference type="Pfam" id="PF09851">
    <property type="entry name" value="SHOCT"/>
    <property type="match status" value="1"/>
</dbReference>
<feature type="domain" description="SHOCT" evidence="1">
    <location>
        <begin position="3"/>
        <end position="24"/>
    </location>
</feature>
<dbReference type="RefSeq" id="WP_342808023.1">
    <property type="nucleotide sequence ID" value="NZ_JAOPJZ010000004.1"/>
</dbReference>
<sequence length="46" mass="5479">MLKECYANGEITHEEYERRLQVLLDVDNSDELQRRLEGVTIDARTR</sequence>
<gene>
    <name evidence="2" type="ORF">OB919_07560</name>
</gene>
<dbReference type="AlphaFoldDB" id="A0AAP3E733"/>
<evidence type="ECO:0000313" key="3">
    <source>
        <dbReference type="Proteomes" id="UP001321047"/>
    </source>
</evidence>
<keyword evidence="3" id="KW-1185">Reference proteome</keyword>
<dbReference type="Proteomes" id="UP001321047">
    <property type="component" value="Unassembled WGS sequence"/>
</dbReference>
<evidence type="ECO:0000259" key="1">
    <source>
        <dbReference type="Pfam" id="PF09851"/>
    </source>
</evidence>
<comment type="caution">
    <text evidence="2">The sequence shown here is derived from an EMBL/GenBank/DDBJ whole genome shotgun (WGS) entry which is preliminary data.</text>
</comment>
<evidence type="ECO:0000313" key="2">
    <source>
        <dbReference type="EMBL" id="MCU4751839.1"/>
    </source>
</evidence>